<protein>
    <submittedName>
        <fullName evidence="1">Uncharacterized protein</fullName>
    </submittedName>
</protein>
<evidence type="ECO:0000313" key="1">
    <source>
        <dbReference type="EMBL" id="CEP19831.1"/>
    </source>
</evidence>
<dbReference type="AlphaFoldDB" id="A0A0B7NMG5"/>
<dbReference type="EMBL" id="LN734107">
    <property type="protein sequence ID" value="CEP19831.1"/>
    <property type="molecule type" value="Genomic_DNA"/>
</dbReference>
<evidence type="ECO:0000313" key="2">
    <source>
        <dbReference type="Proteomes" id="UP000054107"/>
    </source>
</evidence>
<gene>
    <name evidence="1" type="primary">PARPA_14148.1 scaffold 48217</name>
</gene>
<dbReference type="Proteomes" id="UP000054107">
    <property type="component" value="Unassembled WGS sequence"/>
</dbReference>
<proteinExistence type="predicted"/>
<keyword evidence="2" id="KW-1185">Reference proteome</keyword>
<organism evidence="1 2">
    <name type="scientific">Parasitella parasitica</name>
    <dbReference type="NCBI Taxonomy" id="35722"/>
    <lineage>
        <taxon>Eukaryota</taxon>
        <taxon>Fungi</taxon>
        <taxon>Fungi incertae sedis</taxon>
        <taxon>Mucoromycota</taxon>
        <taxon>Mucoromycotina</taxon>
        <taxon>Mucoromycetes</taxon>
        <taxon>Mucorales</taxon>
        <taxon>Mucorineae</taxon>
        <taxon>Mucoraceae</taxon>
        <taxon>Parasitella</taxon>
    </lineage>
</organism>
<name>A0A0B7NMG5_9FUNG</name>
<reference evidence="1 2" key="1">
    <citation type="submission" date="2014-09" db="EMBL/GenBank/DDBJ databases">
        <authorList>
            <person name="Ellenberger Sabrina"/>
        </authorList>
    </citation>
    <scope>NUCLEOTIDE SEQUENCE [LARGE SCALE GENOMIC DNA]</scope>
    <source>
        <strain evidence="1 2">CBS 412.66</strain>
    </source>
</reference>
<sequence length="861" mass="100645">MNQEENQTGLEKAHLIVFLDIGPVKGNVAFWSKDSPKEISTVKFYDADHVIAWKVQQRGSKDSKTIAKGIPKAPCGPNILGFMEGYKMLDSPGEDGSKKEYLSAVMTYFWKKFMANLSSEKGKTIKRNITEDEGISVDQSVPADKVVIVISVPSDYTTKDMDAIREAATNAGLDDYGHVLLEAIETNSVVPSLMENFKAILKKNWLVSVICTKDLIDEGRKNHMYHIYQDVVYDGADDDEMSRQQEIIDLIDRRQMRLSSYIEDIKTANDFEKLLKVKLYTQFLHFKSYDAVLKCIPAFTKMDPFVTKHKEILESVMEQYIVEMQTFEEYGQLFHVPITEIQKRDDFSRLFKTKLVNPIVDYTRDIRECHISDRSKLQESNYYKNMIQRRLDYHIIESFDMTEEEMYAEILKQKLDSQVEQYIKESQKQDIIEILLAQEPRNSLLDEYIQRIRNRLLSDVDSGISEIKSTFRQTYSSESLNSQMEVQMNEIKRKLKDQANSDIDFVVQSKEKTRQNIKRVLLEKLFLGEGPWSFLNKRIQTLQGSLYSKSVKYFDEIKKPSKDELVEKVASYIVEMKSCKAFQKMLKNEDYDKSLELLHPVDFVMKTHDDVENAQKQLHTIDLNEKLQGQINDFVEAIQVHNNMIKKPKDYQMNYIAKDHGGDDFATLLKTRIQMIHLKEKLHDQTNKFANDVEEQGIFRALCQEKLELIGLKEEVHNQMNRYIEEIKEEEEFKIFLKETSFGSTGYIDYLIKNYKDLERDDEFADVQAFINNFPKKEDVDIGFSKFINDQWLPPLMWSLLIQDEDQIETKAKFIEEKLNVRIDFTLEEISKIQANYSKMIDAELFFQYDKNSIVSLYGDI</sequence>
<accession>A0A0B7NMG5</accession>